<gene>
    <name evidence="1" type="ORF">A244_25114</name>
</gene>
<dbReference type="Proteomes" id="UP000015729">
    <property type="component" value="Unassembled WGS sequence"/>
</dbReference>
<evidence type="ECO:0000313" key="2">
    <source>
        <dbReference type="Proteomes" id="UP000015729"/>
    </source>
</evidence>
<dbReference type="RefSeq" id="WP_017710334.1">
    <property type="nucleotide sequence ID" value="NZ_ANJL01000080.1"/>
</dbReference>
<dbReference type="PATRIC" id="fig|1194404.4.peg.5173"/>
<organism evidence="1 2">
    <name type="scientific">Pseudomonas syringae pv. actinidiae ICMP 18807</name>
    <dbReference type="NCBI Taxonomy" id="1194404"/>
    <lineage>
        <taxon>Bacteria</taxon>
        <taxon>Pseudomonadati</taxon>
        <taxon>Pseudomonadota</taxon>
        <taxon>Gammaproteobacteria</taxon>
        <taxon>Pseudomonadales</taxon>
        <taxon>Pseudomonadaceae</taxon>
        <taxon>Pseudomonas</taxon>
        <taxon>Pseudomonas syringae</taxon>
    </lineage>
</organism>
<dbReference type="AlphaFoldDB" id="S6UVC3"/>
<dbReference type="EMBL" id="AOKG01001711">
    <property type="protein sequence ID" value="EPN45756.1"/>
    <property type="molecule type" value="Genomic_DNA"/>
</dbReference>
<accession>S6UVC3</accession>
<proteinExistence type="predicted"/>
<reference evidence="1 2" key="1">
    <citation type="journal article" date="2013" name="PLoS Pathog.">
        <title>Genomic analysis of the Kiwifruit pathogen Pseudomonas syringae pv. actinidiae provides insight into the origins of an emergent plant disease.</title>
        <authorList>
            <person name="McCann H.C."/>
            <person name="Rikkerink E.H."/>
            <person name="Bertels F."/>
            <person name="Fiers M."/>
            <person name="Lu A."/>
            <person name="Rees-George J."/>
            <person name="Andersen M.T."/>
            <person name="Gleave A.P."/>
            <person name="Haubold B."/>
            <person name="Wohlers M.W."/>
            <person name="Guttman D.S."/>
            <person name="Wang P.W."/>
            <person name="Straub C."/>
            <person name="Vanneste J.L."/>
            <person name="Rainey P.B."/>
            <person name="Templeton M.D."/>
        </authorList>
    </citation>
    <scope>NUCLEOTIDE SEQUENCE [LARGE SCALE GENOMIC DNA]</scope>
    <source>
        <strain evidence="1 2">ICMP 18807</strain>
    </source>
</reference>
<evidence type="ECO:0000313" key="1">
    <source>
        <dbReference type="EMBL" id="EPN45756.1"/>
    </source>
</evidence>
<sequence length="275" mass="31071">MTVTNRAVAIESCENVLREDYRYNVENQIWPSINARILRLLTRTHELSDAYVELYGTLADQPNALTSFFDVLNTTVYSWNPKRVKEAREARDELTDLNVRIAEVSKLLSDLISRRTEVQGKSSFSSETHYHIIDVARDAGKGNGLFESYIEKQLDKLTYQFDLKYWPSISEFVTAIGADAGKAVTVANGPTAIAATEGRRSGLADFLKAFEASLDSNRARRHGWIPNSFSLSDNSMSSLVNCALELEVDELIDSSFVKRFRQREREKAASRVKDD</sequence>
<comment type="caution">
    <text evidence="1">The sequence shown here is derived from an EMBL/GenBank/DDBJ whole genome shotgun (WGS) entry which is preliminary data.</text>
</comment>
<protein>
    <submittedName>
        <fullName evidence="1">Uncharacterized protein</fullName>
    </submittedName>
</protein>
<name>S6UVC3_PSESF</name>